<comment type="catalytic activity">
    <reaction evidence="4">
        <text>[protein]-peptidylproline (omega=180) = [protein]-peptidylproline (omega=0)</text>
        <dbReference type="Rhea" id="RHEA:16237"/>
        <dbReference type="Rhea" id="RHEA-COMP:10747"/>
        <dbReference type="Rhea" id="RHEA-COMP:10748"/>
        <dbReference type="ChEBI" id="CHEBI:83833"/>
        <dbReference type="ChEBI" id="CHEBI:83834"/>
        <dbReference type="EC" id="5.2.1.8"/>
    </reaction>
</comment>
<dbReference type="InterPro" id="IPR029000">
    <property type="entry name" value="Cyclophilin-like_dom_sf"/>
</dbReference>
<evidence type="ECO:0000313" key="6">
    <source>
        <dbReference type="EMBL" id="GLQ07286.1"/>
    </source>
</evidence>
<evidence type="ECO:0000256" key="4">
    <source>
        <dbReference type="RuleBase" id="RU363019"/>
    </source>
</evidence>
<name>A0ABQ5U9U6_9PROT</name>
<dbReference type="PROSITE" id="PS50072">
    <property type="entry name" value="CSA_PPIASE_2"/>
    <property type="match status" value="1"/>
</dbReference>
<accession>A0ABQ5U9U6</accession>
<comment type="caution">
    <text evidence="6">The sequence shown here is derived from an EMBL/GenBank/DDBJ whole genome shotgun (WGS) entry which is preliminary data.</text>
</comment>
<dbReference type="EMBL" id="BSNF01000008">
    <property type="protein sequence ID" value="GLQ07286.1"/>
    <property type="molecule type" value="Genomic_DNA"/>
</dbReference>
<evidence type="ECO:0000256" key="1">
    <source>
        <dbReference type="ARBA" id="ARBA00007365"/>
    </source>
</evidence>
<evidence type="ECO:0000256" key="2">
    <source>
        <dbReference type="ARBA" id="ARBA00023110"/>
    </source>
</evidence>
<gene>
    <name evidence="6" type="primary">ppiB</name>
    <name evidence="6" type="ORF">GCM10007924_25070</name>
</gene>
<dbReference type="InterPro" id="IPR044666">
    <property type="entry name" value="Cyclophilin_A-like"/>
</dbReference>
<sequence length="163" mass="18526">MRAQENLNPENILYLDLQYGRVVIEMYPRTAPRHVERIKELVRQEFYDGLKFHRVIDGFMAQTGDPKGDGTGGSGKKIRAEFSNIPHVRGIVSMARARSQNSADSQFFIVLEDSHHLDGKYTVWGRVLEGMEYVDMIRKGYGQGGTVRNPDIIVKMRIAADVN</sequence>
<evidence type="ECO:0000259" key="5">
    <source>
        <dbReference type="PROSITE" id="PS50072"/>
    </source>
</evidence>
<dbReference type="CDD" id="cd00317">
    <property type="entry name" value="cyclophilin"/>
    <property type="match status" value="1"/>
</dbReference>
<keyword evidence="3 4" id="KW-0413">Isomerase</keyword>
<dbReference type="PANTHER" id="PTHR45625:SF4">
    <property type="entry name" value="PEPTIDYLPROLYL ISOMERASE DOMAIN AND WD REPEAT-CONTAINING PROTEIN 1"/>
    <property type="match status" value="1"/>
</dbReference>
<organism evidence="6 7">
    <name type="scientific">Sneathiella chinensis</name>
    <dbReference type="NCBI Taxonomy" id="349750"/>
    <lineage>
        <taxon>Bacteria</taxon>
        <taxon>Pseudomonadati</taxon>
        <taxon>Pseudomonadota</taxon>
        <taxon>Alphaproteobacteria</taxon>
        <taxon>Sneathiellales</taxon>
        <taxon>Sneathiellaceae</taxon>
        <taxon>Sneathiella</taxon>
    </lineage>
</organism>
<reference evidence="6" key="1">
    <citation type="journal article" date="2014" name="Int. J. Syst. Evol. Microbiol.">
        <title>Complete genome of a new Firmicutes species belonging to the dominant human colonic microbiota ('Ruminococcus bicirculans') reveals two chromosomes and a selective capacity to utilize plant glucans.</title>
        <authorList>
            <consortium name="NISC Comparative Sequencing Program"/>
            <person name="Wegmann U."/>
            <person name="Louis P."/>
            <person name="Goesmann A."/>
            <person name="Henrissat B."/>
            <person name="Duncan S.H."/>
            <person name="Flint H.J."/>
        </authorList>
    </citation>
    <scope>NUCLEOTIDE SEQUENCE</scope>
    <source>
        <strain evidence="6">NBRC 103408</strain>
    </source>
</reference>
<reference evidence="6" key="2">
    <citation type="submission" date="2023-01" db="EMBL/GenBank/DDBJ databases">
        <title>Draft genome sequence of Sneathiella chinensis strain NBRC 103408.</title>
        <authorList>
            <person name="Sun Q."/>
            <person name="Mori K."/>
        </authorList>
    </citation>
    <scope>NUCLEOTIDE SEQUENCE</scope>
    <source>
        <strain evidence="6">NBRC 103408</strain>
    </source>
</reference>
<dbReference type="PANTHER" id="PTHR45625">
    <property type="entry name" value="PEPTIDYL-PROLYL CIS-TRANS ISOMERASE-RELATED"/>
    <property type="match status" value="1"/>
</dbReference>
<evidence type="ECO:0000313" key="7">
    <source>
        <dbReference type="Proteomes" id="UP001161409"/>
    </source>
</evidence>
<keyword evidence="2 4" id="KW-0697">Rotamase</keyword>
<comment type="function">
    <text evidence="4">PPIases accelerate the folding of proteins. It catalyzes the cis-trans isomerization of proline imidic peptide bonds in oligopeptides.</text>
</comment>
<feature type="domain" description="PPIase cyclophilin-type" evidence="5">
    <location>
        <begin position="20"/>
        <end position="161"/>
    </location>
</feature>
<dbReference type="Pfam" id="PF00160">
    <property type="entry name" value="Pro_isomerase"/>
    <property type="match status" value="1"/>
</dbReference>
<dbReference type="GO" id="GO:0016853">
    <property type="term" value="F:isomerase activity"/>
    <property type="evidence" value="ECO:0007669"/>
    <property type="project" value="UniProtKB-KW"/>
</dbReference>
<dbReference type="SUPFAM" id="SSF50891">
    <property type="entry name" value="Cyclophilin-like"/>
    <property type="match status" value="1"/>
</dbReference>
<dbReference type="InterPro" id="IPR020892">
    <property type="entry name" value="Cyclophilin-type_PPIase_CS"/>
</dbReference>
<keyword evidence="7" id="KW-1185">Reference proteome</keyword>
<proteinExistence type="inferred from homology"/>
<dbReference type="PROSITE" id="PS00170">
    <property type="entry name" value="CSA_PPIASE_1"/>
    <property type="match status" value="1"/>
</dbReference>
<dbReference type="Gene3D" id="2.40.100.10">
    <property type="entry name" value="Cyclophilin-like"/>
    <property type="match status" value="1"/>
</dbReference>
<evidence type="ECO:0000256" key="3">
    <source>
        <dbReference type="ARBA" id="ARBA00023235"/>
    </source>
</evidence>
<dbReference type="EC" id="5.2.1.8" evidence="4"/>
<comment type="similarity">
    <text evidence="1 4">Belongs to the cyclophilin-type PPIase family.</text>
</comment>
<protein>
    <recommendedName>
        <fullName evidence="4">Peptidyl-prolyl cis-trans isomerase</fullName>
        <shortName evidence="4">PPIase</shortName>
        <ecNumber evidence="4">5.2.1.8</ecNumber>
    </recommendedName>
</protein>
<dbReference type="Proteomes" id="UP001161409">
    <property type="component" value="Unassembled WGS sequence"/>
</dbReference>
<dbReference type="InterPro" id="IPR002130">
    <property type="entry name" value="Cyclophilin-type_PPIase_dom"/>
</dbReference>
<dbReference type="PRINTS" id="PR00153">
    <property type="entry name" value="CSAPPISMRASE"/>
</dbReference>